<dbReference type="Proteomes" id="UP001268819">
    <property type="component" value="Unassembled WGS sequence"/>
</dbReference>
<name>A0ABU1Q225_9PSEU</name>
<dbReference type="Pfam" id="PF04149">
    <property type="entry name" value="DUF397"/>
    <property type="match status" value="1"/>
</dbReference>
<evidence type="ECO:0000256" key="1">
    <source>
        <dbReference type="SAM" id="MobiDB-lite"/>
    </source>
</evidence>
<gene>
    <name evidence="3" type="ORF">J2S66_004962</name>
</gene>
<evidence type="ECO:0000313" key="4">
    <source>
        <dbReference type="Proteomes" id="UP001268819"/>
    </source>
</evidence>
<feature type="domain" description="DUF397" evidence="2">
    <location>
        <begin position="6"/>
        <end position="57"/>
    </location>
</feature>
<comment type="caution">
    <text evidence="3">The sequence shown here is derived from an EMBL/GenBank/DDBJ whole genome shotgun (WGS) entry which is preliminary data.</text>
</comment>
<evidence type="ECO:0000259" key="2">
    <source>
        <dbReference type="Pfam" id="PF04149"/>
    </source>
</evidence>
<protein>
    <recommendedName>
        <fullName evidence="2">DUF397 domain-containing protein</fullName>
    </recommendedName>
</protein>
<organism evidence="3 4">
    <name type="scientific">Saccharothrix longispora</name>
    <dbReference type="NCBI Taxonomy" id="33920"/>
    <lineage>
        <taxon>Bacteria</taxon>
        <taxon>Bacillati</taxon>
        <taxon>Actinomycetota</taxon>
        <taxon>Actinomycetes</taxon>
        <taxon>Pseudonocardiales</taxon>
        <taxon>Pseudonocardiaceae</taxon>
        <taxon>Saccharothrix</taxon>
    </lineage>
</organism>
<evidence type="ECO:0000313" key="3">
    <source>
        <dbReference type="EMBL" id="MDR6596578.1"/>
    </source>
</evidence>
<keyword evidence="4" id="KW-1185">Reference proteome</keyword>
<feature type="region of interest" description="Disordered" evidence="1">
    <location>
        <begin position="1"/>
        <end position="20"/>
    </location>
</feature>
<reference evidence="3 4" key="1">
    <citation type="submission" date="2023-07" db="EMBL/GenBank/DDBJ databases">
        <title>Sequencing the genomes of 1000 actinobacteria strains.</title>
        <authorList>
            <person name="Klenk H.-P."/>
        </authorList>
    </citation>
    <scope>NUCLEOTIDE SEQUENCE [LARGE SCALE GENOMIC DNA]</scope>
    <source>
        <strain evidence="3 4">DSM 43749</strain>
    </source>
</reference>
<dbReference type="RefSeq" id="WP_310309670.1">
    <property type="nucleotide sequence ID" value="NZ_BAAAXB010000001.1"/>
</dbReference>
<proteinExistence type="predicted"/>
<dbReference type="EMBL" id="JAVDSG010000001">
    <property type="protein sequence ID" value="MDR6596578.1"/>
    <property type="molecule type" value="Genomic_DNA"/>
</dbReference>
<sequence length="62" mass="6732">MEASELTWRKSSRSGANSNCVEAARVRDAVRLRDSKNPAAGTLEVPLRSWSAFLRGADRAVG</sequence>
<accession>A0ABU1Q225</accession>
<dbReference type="InterPro" id="IPR007278">
    <property type="entry name" value="DUF397"/>
</dbReference>